<feature type="binding site" evidence="2">
    <location>
        <position position="149"/>
    </location>
    <ligand>
        <name>CoA</name>
        <dbReference type="ChEBI" id="CHEBI:57287"/>
    </ligand>
</feature>
<dbReference type="Pfam" id="PF17837">
    <property type="entry name" value="4PPT_N"/>
    <property type="match status" value="1"/>
</dbReference>
<protein>
    <submittedName>
        <fullName evidence="6">4'-phosphopantetheinyl transferase EntD</fullName>
    </submittedName>
</protein>
<feature type="domain" description="4'-phosphopantetheinyl transferase N-terminal" evidence="5">
    <location>
        <begin position="35"/>
        <end position="93"/>
    </location>
</feature>
<dbReference type="GO" id="GO:0009366">
    <property type="term" value="C:enterobactin synthetase complex"/>
    <property type="evidence" value="ECO:0007669"/>
    <property type="project" value="InterPro"/>
</dbReference>
<feature type="binding site" evidence="3">
    <location>
        <position position="105"/>
    </location>
    <ligand>
        <name>Mg(2+)</name>
        <dbReference type="ChEBI" id="CHEBI:18420"/>
    </ligand>
</feature>
<comment type="cofactor">
    <cofactor evidence="3">
        <name>Mg(2+)</name>
        <dbReference type="ChEBI" id="CHEBI:18420"/>
    </cofactor>
</comment>
<accession>A0A7W3J7T4</accession>
<evidence type="ECO:0000259" key="5">
    <source>
        <dbReference type="Pfam" id="PF17837"/>
    </source>
</evidence>
<evidence type="ECO:0000256" key="3">
    <source>
        <dbReference type="PIRSR" id="PIRSR603542-2"/>
    </source>
</evidence>
<feature type="binding site" evidence="2">
    <location>
        <position position="46"/>
    </location>
    <ligand>
        <name>CoA</name>
        <dbReference type="ChEBI" id="CHEBI:57287"/>
    </ligand>
</feature>
<dbReference type="GO" id="GO:0009239">
    <property type="term" value="P:enterobactin biosynthetic process"/>
    <property type="evidence" value="ECO:0007669"/>
    <property type="project" value="InterPro"/>
</dbReference>
<dbReference type="InterPro" id="IPR003542">
    <property type="entry name" value="Enbac_synth_compD-like"/>
</dbReference>
<dbReference type="InterPro" id="IPR037143">
    <property type="entry name" value="4-PPantetheinyl_Trfase_dom_sf"/>
</dbReference>
<dbReference type="PANTHER" id="PTHR38096">
    <property type="entry name" value="ENTEROBACTIN SYNTHASE COMPONENT D"/>
    <property type="match status" value="1"/>
</dbReference>
<dbReference type="GO" id="GO:0000287">
    <property type="term" value="F:magnesium ion binding"/>
    <property type="evidence" value="ECO:0007669"/>
    <property type="project" value="InterPro"/>
</dbReference>
<feature type="binding site" evidence="2">
    <location>
        <position position="104"/>
    </location>
    <ligand>
        <name>CoA</name>
        <dbReference type="ChEBI" id="CHEBI:57287"/>
    </ligand>
</feature>
<dbReference type="InterPro" id="IPR041354">
    <property type="entry name" value="4PPT_N"/>
</dbReference>
<keyword evidence="3" id="KW-0460">Magnesium</keyword>
<dbReference type="RefSeq" id="WP_182615413.1">
    <property type="nucleotide sequence ID" value="NZ_BAAATF010000006.1"/>
</dbReference>
<dbReference type="PRINTS" id="PR01399">
    <property type="entry name" value="ENTSNTHTASED"/>
</dbReference>
<feature type="binding site" evidence="3">
    <location>
        <position position="106"/>
    </location>
    <ligand>
        <name>Mg(2+)</name>
        <dbReference type="ChEBI" id="CHEBI:18420"/>
    </ligand>
</feature>
<keyword evidence="3" id="KW-0479">Metal-binding</keyword>
<feature type="binding site" evidence="2">
    <location>
        <position position="159"/>
    </location>
    <ligand>
        <name>CoA</name>
        <dbReference type="ChEBI" id="CHEBI:57287"/>
    </ligand>
</feature>
<evidence type="ECO:0000313" key="6">
    <source>
        <dbReference type="EMBL" id="MBA8807815.1"/>
    </source>
</evidence>
<keyword evidence="7" id="KW-1185">Reference proteome</keyword>
<dbReference type="Pfam" id="PF01648">
    <property type="entry name" value="ACPS"/>
    <property type="match status" value="1"/>
</dbReference>
<name>A0A7W3J7T4_9MICO</name>
<dbReference type="AlphaFoldDB" id="A0A7W3J7T4"/>
<dbReference type="EMBL" id="JACGWV010000001">
    <property type="protein sequence ID" value="MBA8807815.1"/>
    <property type="molecule type" value="Genomic_DNA"/>
</dbReference>
<evidence type="ECO:0000256" key="1">
    <source>
        <dbReference type="ARBA" id="ARBA00022679"/>
    </source>
</evidence>
<feature type="binding site" evidence="3">
    <location>
        <position position="104"/>
    </location>
    <ligand>
        <name>Mg(2+)</name>
        <dbReference type="ChEBI" id="CHEBI:18420"/>
    </ligand>
</feature>
<proteinExistence type="predicted"/>
<organism evidence="6 7">
    <name type="scientific">Promicromonospora sukumoe</name>
    <dbReference type="NCBI Taxonomy" id="88382"/>
    <lineage>
        <taxon>Bacteria</taxon>
        <taxon>Bacillati</taxon>
        <taxon>Actinomycetota</taxon>
        <taxon>Actinomycetes</taxon>
        <taxon>Micrococcales</taxon>
        <taxon>Promicromonosporaceae</taxon>
        <taxon>Promicromonospora</taxon>
    </lineage>
</organism>
<reference evidence="6 7" key="1">
    <citation type="submission" date="2020-07" db="EMBL/GenBank/DDBJ databases">
        <title>Sequencing the genomes of 1000 actinobacteria strains.</title>
        <authorList>
            <person name="Klenk H.-P."/>
        </authorList>
    </citation>
    <scope>NUCLEOTIDE SEQUENCE [LARGE SCALE GENOMIC DNA]</scope>
    <source>
        <strain evidence="6 7">DSM 44121</strain>
    </source>
</reference>
<dbReference type="GO" id="GO:0005886">
    <property type="term" value="C:plasma membrane"/>
    <property type="evidence" value="ECO:0007669"/>
    <property type="project" value="TreeGrafter"/>
</dbReference>
<dbReference type="Proteomes" id="UP000540568">
    <property type="component" value="Unassembled WGS sequence"/>
</dbReference>
<keyword evidence="1 6" id="KW-0808">Transferase</keyword>
<sequence length="218" mass="23241">MFRDLLPDDVAVSWRRAPVDSPRSVPETTTLGTVSPKRLSDFATGRACAHDALRMLGATEPTVSRGTTGAPVWPGGFVGSITHCTGAFGAAAASSDRYRSVGIDAEPLHDLSPDMLRLLQSPEELDRGRAGGVRHADLINFSAKESLYKAWHPLTGSWLDFLEATVEVAPDGTFTATVRHQLAARTGLKRLTGTWAVHDGVVYTALAVAARAVPPATR</sequence>
<evidence type="ECO:0000259" key="4">
    <source>
        <dbReference type="Pfam" id="PF01648"/>
    </source>
</evidence>
<dbReference type="InterPro" id="IPR008278">
    <property type="entry name" value="4-PPantetheinyl_Trfase_dom"/>
</dbReference>
<evidence type="ECO:0000256" key="2">
    <source>
        <dbReference type="PIRSR" id="PIRSR603542-1"/>
    </source>
</evidence>
<feature type="domain" description="4'-phosphopantetheinyl transferase" evidence="4">
    <location>
        <begin position="100"/>
        <end position="179"/>
    </location>
</feature>
<comment type="caution">
    <text evidence="6">The sequence shown here is derived from an EMBL/GenBank/DDBJ whole genome shotgun (WGS) entry which is preliminary data.</text>
</comment>
<gene>
    <name evidence="6" type="ORF">FHX71_001757</name>
</gene>
<feature type="binding site" evidence="2">
    <location>
        <begin position="82"/>
        <end position="83"/>
    </location>
    <ligand>
        <name>CoA</name>
        <dbReference type="ChEBI" id="CHEBI:57287"/>
    </ligand>
</feature>
<evidence type="ECO:0000313" key="7">
    <source>
        <dbReference type="Proteomes" id="UP000540568"/>
    </source>
</evidence>
<dbReference type="SUPFAM" id="SSF56214">
    <property type="entry name" value="4'-phosphopantetheinyl transferase"/>
    <property type="match status" value="1"/>
</dbReference>
<feature type="binding site" evidence="2">
    <location>
        <position position="38"/>
    </location>
    <ligand>
        <name>CoA</name>
        <dbReference type="ChEBI" id="CHEBI:57287"/>
    </ligand>
</feature>
<feature type="binding site" evidence="2">
    <location>
        <position position="145"/>
    </location>
    <ligand>
        <name>CoA</name>
        <dbReference type="ChEBI" id="CHEBI:57287"/>
    </ligand>
</feature>
<dbReference type="GO" id="GO:0008897">
    <property type="term" value="F:holo-[acyl-carrier-protein] synthase activity"/>
    <property type="evidence" value="ECO:0007669"/>
    <property type="project" value="InterPro"/>
</dbReference>
<dbReference type="PANTHER" id="PTHR38096:SF1">
    <property type="entry name" value="ENTEROBACTIN SYNTHASE COMPONENT D"/>
    <property type="match status" value="1"/>
</dbReference>